<evidence type="ECO:0000313" key="2">
    <source>
        <dbReference type="Proteomes" id="UP000244441"/>
    </source>
</evidence>
<accession>A0A2S0VR08</accession>
<sequence>MKFNVTPLIGIDEIQFGMSLNDARNAINSSYKSFKRTPNAAHPCDFYENIGLFVYYDSSSTVEALEFCEPAQLNFKGIDLITSSFEDIVKLLKSLDNVIELEGESFTSYSLGFGGYAPDLDEDPNSVCESVILFKDGYYD</sequence>
<dbReference type="AlphaFoldDB" id="A0A2S0VR08"/>
<gene>
    <name evidence="1" type="ORF">C2869_09385</name>
</gene>
<name>A0A2S0VR08_9ALTE</name>
<dbReference type="EMBL" id="CP026604">
    <property type="protein sequence ID" value="AWB66629.1"/>
    <property type="molecule type" value="Genomic_DNA"/>
</dbReference>
<protein>
    <submittedName>
        <fullName evidence="1">ABC transporter ATP-binding protein</fullName>
    </submittedName>
</protein>
<organism evidence="1 2">
    <name type="scientific">Saccharobesus litoralis</name>
    <dbReference type="NCBI Taxonomy" id="2172099"/>
    <lineage>
        <taxon>Bacteria</taxon>
        <taxon>Pseudomonadati</taxon>
        <taxon>Pseudomonadota</taxon>
        <taxon>Gammaproteobacteria</taxon>
        <taxon>Alteromonadales</taxon>
        <taxon>Alteromonadaceae</taxon>
        <taxon>Saccharobesus</taxon>
    </lineage>
</organism>
<dbReference type="GO" id="GO:0005524">
    <property type="term" value="F:ATP binding"/>
    <property type="evidence" value="ECO:0007669"/>
    <property type="project" value="UniProtKB-KW"/>
</dbReference>
<keyword evidence="1" id="KW-0067">ATP-binding</keyword>
<dbReference type="RefSeq" id="WP_108602689.1">
    <property type="nucleotide sequence ID" value="NZ_CP026604.1"/>
</dbReference>
<dbReference type="KEGG" id="cate:C2869_09385"/>
<proteinExistence type="predicted"/>
<keyword evidence="1" id="KW-0547">Nucleotide-binding</keyword>
<evidence type="ECO:0000313" key="1">
    <source>
        <dbReference type="EMBL" id="AWB66629.1"/>
    </source>
</evidence>
<dbReference type="Proteomes" id="UP000244441">
    <property type="component" value="Chromosome"/>
</dbReference>
<reference evidence="1 2" key="1">
    <citation type="submission" date="2018-01" db="EMBL/GenBank/DDBJ databases">
        <title>Genome sequence of a Cantenovulum-like bacteria.</title>
        <authorList>
            <person name="Tan W.R."/>
            <person name="Lau N.-S."/>
            <person name="Go F."/>
            <person name="Amirul A.-A.A."/>
        </authorList>
    </citation>
    <scope>NUCLEOTIDE SEQUENCE [LARGE SCALE GENOMIC DNA]</scope>
    <source>
        <strain evidence="1 2">CCB-QB4</strain>
    </source>
</reference>
<keyword evidence="2" id="KW-1185">Reference proteome</keyword>
<dbReference type="OrthoDB" id="7066341at2"/>